<dbReference type="InterPro" id="IPR004607">
    <property type="entry name" value="GART"/>
</dbReference>
<evidence type="ECO:0000256" key="6">
    <source>
        <dbReference type="ARBA" id="ARBA00041324"/>
    </source>
</evidence>
<dbReference type="Proteomes" id="UP000279271">
    <property type="component" value="Unassembled WGS sequence"/>
</dbReference>
<dbReference type="GO" id="GO:0006189">
    <property type="term" value="P:'de novo' IMP biosynthetic process"/>
    <property type="evidence" value="ECO:0007669"/>
    <property type="project" value="UniProtKB-UniPathway"/>
</dbReference>
<dbReference type="KEGG" id="apro:F751_6733"/>
<dbReference type="EMBL" id="KL662080">
    <property type="protein sequence ID" value="KFM22702.1"/>
    <property type="molecule type" value="Genomic_DNA"/>
</dbReference>
<dbReference type="STRING" id="3075.A0A087SAE8"/>
<dbReference type="PANTHER" id="PTHR43369:SF2">
    <property type="entry name" value="PHOSPHORIBOSYLGLYCINAMIDE FORMYLTRANSFERASE"/>
    <property type="match status" value="1"/>
</dbReference>
<gene>
    <name evidence="12" type="ORF">APUTEX25_004188</name>
    <name evidence="11" type="ORF">F751_6733</name>
    <name evidence="10" type="ORF">g.7868</name>
</gene>
<comment type="similarity">
    <text evidence="5">Belongs to the GART family.</text>
</comment>
<evidence type="ECO:0000313" key="10">
    <source>
        <dbReference type="EMBL" id="JAT76614.1"/>
    </source>
</evidence>
<dbReference type="PROSITE" id="PS00373">
    <property type="entry name" value="GART"/>
    <property type="match status" value="1"/>
</dbReference>
<dbReference type="PANTHER" id="PTHR43369">
    <property type="entry name" value="PHOSPHORIBOSYLGLYCINAMIDE FORMYLTRANSFERASE"/>
    <property type="match status" value="1"/>
</dbReference>
<evidence type="ECO:0000256" key="8">
    <source>
        <dbReference type="ARBA" id="ARBA00047664"/>
    </source>
</evidence>
<name>A0A087SAE8_AUXPR</name>
<dbReference type="eggNOG" id="KOG3076">
    <property type="taxonomic scope" value="Eukaryota"/>
</dbReference>
<evidence type="ECO:0000313" key="14">
    <source>
        <dbReference type="Proteomes" id="UP000279271"/>
    </source>
</evidence>
<accession>A0A087SAE8</accession>
<dbReference type="AlphaFoldDB" id="A0A087SAE8"/>
<reference evidence="11 13" key="1">
    <citation type="journal article" date="2014" name="BMC Genomics">
        <title>Oil accumulation mechanisms of the oleaginous microalga Chlorella protothecoides revealed through its genome, transcriptomes, and proteomes.</title>
        <authorList>
            <person name="Gao C."/>
            <person name="Wang Y."/>
            <person name="Shen Y."/>
            <person name="Yan D."/>
            <person name="He X."/>
            <person name="Dai J."/>
            <person name="Wu Q."/>
        </authorList>
    </citation>
    <scope>NUCLEOTIDE SEQUENCE [LARGE SCALE GENOMIC DNA]</scope>
    <source>
        <strain evidence="11 13">0710</strain>
    </source>
</reference>
<feature type="domain" description="Formyl transferase N-terminal" evidence="9">
    <location>
        <begin position="77"/>
        <end position="260"/>
    </location>
</feature>
<dbReference type="GO" id="GO:0004644">
    <property type="term" value="F:phosphoribosylglycinamide formyltransferase activity"/>
    <property type="evidence" value="ECO:0007669"/>
    <property type="project" value="UniProtKB-EC"/>
</dbReference>
<dbReference type="NCBIfam" id="TIGR00639">
    <property type="entry name" value="PurN"/>
    <property type="match status" value="1"/>
</dbReference>
<dbReference type="SUPFAM" id="SSF53328">
    <property type="entry name" value="Formyltransferase"/>
    <property type="match status" value="1"/>
</dbReference>
<comment type="pathway">
    <text evidence="1">Purine metabolism; IMP biosynthesis via de novo pathway; N(2)-formyl-N(1)-(5-phospho-D-ribosyl)glycinamide from N(1)-(5-phospho-D-ribosyl)glycinamide (10-formyl THF route): step 1/1.</text>
</comment>
<reference evidence="12" key="5">
    <citation type="submission" date="2018-11" db="EMBL/GenBank/DDBJ databases">
        <title>Characterization of plant carbon substrate utilization by Auxenochlorella protothecoides.</title>
        <authorList>
            <person name="Vogler B.W."/>
            <person name="Starkenburg S.R."/>
            <person name="Sudasinghe N."/>
            <person name="Schambach J.Y."/>
            <person name="Rollin J.A."/>
            <person name="Pattathil S."/>
            <person name="Barry A.N."/>
        </authorList>
    </citation>
    <scope>NUCLEOTIDE SEQUENCE [LARGE SCALE GENOMIC DNA]</scope>
    <source>
        <strain evidence="12">UTEX 25</strain>
    </source>
</reference>
<dbReference type="EMBL" id="GDKF01002008">
    <property type="protein sequence ID" value="JAT76614.1"/>
    <property type="molecule type" value="Transcribed_RNA"/>
</dbReference>
<dbReference type="UniPathway" id="UPA00074">
    <property type="reaction ID" value="UER00126"/>
</dbReference>
<dbReference type="RefSeq" id="XP_011395558.1">
    <property type="nucleotide sequence ID" value="XM_011397256.1"/>
</dbReference>
<evidence type="ECO:0000256" key="1">
    <source>
        <dbReference type="ARBA" id="ARBA00005054"/>
    </source>
</evidence>
<evidence type="ECO:0000259" key="9">
    <source>
        <dbReference type="Pfam" id="PF00551"/>
    </source>
</evidence>
<keyword evidence="3 11" id="KW-0808">Transferase</keyword>
<evidence type="ECO:0000256" key="4">
    <source>
        <dbReference type="ARBA" id="ARBA00022755"/>
    </source>
</evidence>
<dbReference type="GO" id="GO:0009507">
    <property type="term" value="C:chloroplast"/>
    <property type="evidence" value="ECO:0007669"/>
    <property type="project" value="TreeGrafter"/>
</dbReference>
<comment type="catalytic activity">
    <reaction evidence="8">
        <text>N(1)-(5-phospho-beta-D-ribosyl)glycinamide + (6R)-10-formyltetrahydrofolate = N(2)-formyl-N(1)-(5-phospho-beta-D-ribosyl)glycinamide + (6S)-5,6,7,8-tetrahydrofolate + H(+)</text>
        <dbReference type="Rhea" id="RHEA:15053"/>
        <dbReference type="ChEBI" id="CHEBI:15378"/>
        <dbReference type="ChEBI" id="CHEBI:57453"/>
        <dbReference type="ChEBI" id="CHEBI:143788"/>
        <dbReference type="ChEBI" id="CHEBI:147286"/>
        <dbReference type="ChEBI" id="CHEBI:195366"/>
        <dbReference type="EC" id="2.1.2.2"/>
    </reaction>
</comment>
<dbReference type="InterPro" id="IPR036477">
    <property type="entry name" value="Formyl_transf_N_sf"/>
</dbReference>
<evidence type="ECO:0000256" key="7">
    <source>
        <dbReference type="ARBA" id="ARBA00041682"/>
    </source>
</evidence>
<reference evidence="14" key="3">
    <citation type="journal article" date="2018" name="Algal Res.">
        <title>Characterization of plant carbon substrate utilization by Auxenochlorella protothecoides.</title>
        <authorList>
            <person name="Vogler B.W."/>
            <person name="Starkenburg S.R."/>
            <person name="Sudasinghe N."/>
            <person name="Schambach J.Y."/>
            <person name="Rollin J.A."/>
            <person name="Pattathil S."/>
            <person name="Barry A.N."/>
        </authorList>
    </citation>
    <scope>NUCLEOTIDE SEQUENCE [LARGE SCALE GENOMIC DNA]</scope>
    <source>
        <strain evidence="14">UTEX 25</strain>
    </source>
</reference>
<evidence type="ECO:0000313" key="13">
    <source>
        <dbReference type="Proteomes" id="UP000028924"/>
    </source>
</evidence>
<organism evidence="11 13">
    <name type="scientific">Auxenochlorella protothecoides</name>
    <name type="common">Green microalga</name>
    <name type="synonym">Chlorella protothecoides</name>
    <dbReference type="NCBI Taxonomy" id="3075"/>
    <lineage>
        <taxon>Eukaryota</taxon>
        <taxon>Viridiplantae</taxon>
        <taxon>Chlorophyta</taxon>
        <taxon>core chlorophytes</taxon>
        <taxon>Trebouxiophyceae</taxon>
        <taxon>Chlorellales</taxon>
        <taxon>Chlorellaceae</taxon>
        <taxon>Auxenochlorella</taxon>
    </lineage>
</organism>
<evidence type="ECO:0000256" key="5">
    <source>
        <dbReference type="ARBA" id="ARBA00038440"/>
    </source>
</evidence>
<dbReference type="EC" id="2.1.2.2" evidence="2"/>
<dbReference type="HAMAP" id="MF_01930">
    <property type="entry name" value="PurN"/>
    <property type="match status" value="1"/>
</dbReference>
<dbReference type="GeneID" id="23618124"/>
<dbReference type="EMBL" id="QOKY01000128">
    <property type="protein sequence ID" value="RMZ57354.1"/>
    <property type="molecule type" value="Genomic_DNA"/>
</dbReference>
<reference evidence="10" key="2">
    <citation type="submission" date="2015-08" db="EMBL/GenBank/DDBJ databases">
        <authorList>
            <person name="Babu N.S."/>
            <person name="Beckwith C.J."/>
            <person name="Beseler K.G."/>
            <person name="Brison A."/>
            <person name="Carone J.V."/>
            <person name="Caskin T.P."/>
            <person name="Diamond M."/>
            <person name="Durham M.E."/>
            <person name="Foxe J.M."/>
            <person name="Go M."/>
            <person name="Henderson B.A."/>
            <person name="Jones I.B."/>
            <person name="McGettigan J.A."/>
            <person name="Micheletti S.J."/>
            <person name="Nasrallah M.E."/>
            <person name="Ortiz D."/>
            <person name="Piller C.R."/>
            <person name="Privatt S.R."/>
            <person name="Schneider S.L."/>
            <person name="Sharp S."/>
            <person name="Smith T.C."/>
            <person name="Stanton J.D."/>
            <person name="Ullery H.E."/>
            <person name="Wilson R.J."/>
            <person name="Serrano M.G."/>
            <person name="Buck G."/>
            <person name="Lee V."/>
            <person name="Wang Y."/>
            <person name="Carvalho R."/>
            <person name="Voegtly L."/>
            <person name="Shi R."/>
            <person name="Duckworth R."/>
            <person name="Johnson A."/>
            <person name="Loviza R."/>
            <person name="Walstead R."/>
            <person name="Shah Z."/>
            <person name="Kiflezghi M."/>
            <person name="Wade K."/>
            <person name="Ball S.L."/>
            <person name="Bradley K.W."/>
            <person name="Asai D.J."/>
            <person name="Bowman C.A."/>
            <person name="Russell D.A."/>
            <person name="Pope W.H."/>
            <person name="Jacobs-Sera D."/>
            <person name="Hendrix R.W."/>
            <person name="Hatfull G.F."/>
        </authorList>
    </citation>
    <scope>NUCLEOTIDE SEQUENCE</scope>
</reference>
<evidence type="ECO:0000256" key="2">
    <source>
        <dbReference type="ARBA" id="ARBA00012254"/>
    </source>
</evidence>
<dbReference type="InterPro" id="IPR002376">
    <property type="entry name" value="Formyl_transf_N"/>
</dbReference>
<dbReference type="Pfam" id="PF00551">
    <property type="entry name" value="Formyl_trans_N"/>
    <property type="match status" value="1"/>
</dbReference>
<proteinExistence type="inferred from homology"/>
<keyword evidence="13" id="KW-1185">Reference proteome</keyword>
<protein>
    <recommendedName>
        <fullName evidence="2">phosphoribosylglycinamide formyltransferase 1</fullName>
        <ecNumber evidence="2">2.1.2.2</ecNumber>
    </recommendedName>
    <alternativeName>
        <fullName evidence="7">5'-phosphoribosylglycinamide transformylase</fullName>
    </alternativeName>
    <alternativeName>
        <fullName evidence="6">GAR transformylase</fullName>
    </alternativeName>
</protein>
<dbReference type="Proteomes" id="UP000028924">
    <property type="component" value="Unassembled WGS sequence"/>
</dbReference>
<dbReference type="CDD" id="cd08645">
    <property type="entry name" value="FMT_core_GART"/>
    <property type="match status" value="1"/>
</dbReference>
<sequence length="283" mass="29681">MSRCAAAWAGCVAHRPGVCASTARAHAGVRIAASRRIRLHCAKQPPYSRRPRHLHSLTASVVGAQQVRGAPAVAPANLAVFVSGGGSNFRAIQEACAAGVIKGRVAVVVTNAPQCGGAQYAERLGIPVLVYPSSKSAKGCTPDELVAALREEHGVDYVVLAGYLKLIPPQLVRAFPRAMLNIHPGLLPAFGGSGLYGLRVHSAVITSGARLSGPTVHFVDEGYDTGPILAQVSVAVSPLDSPQQLAARVLAEEHKLYPRCVAALCEGRISWREDGIPIMWTAA</sequence>
<keyword evidence="4" id="KW-0658">Purine biosynthesis</keyword>
<dbReference type="InterPro" id="IPR001555">
    <property type="entry name" value="GART_AS"/>
</dbReference>
<evidence type="ECO:0000313" key="11">
    <source>
        <dbReference type="EMBL" id="KFM22702.1"/>
    </source>
</evidence>
<evidence type="ECO:0000256" key="3">
    <source>
        <dbReference type="ARBA" id="ARBA00022679"/>
    </source>
</evidence>
<dbReference type="OrthoDB" id="2018833at2759"/>
<dbReference type="Gene3D" id="3.40.50.170">
    <property type="entry name" value="Formyl transferase, N-terminal domain"/>
    <property type="match status" value="1"/>
</dbReference>
<evidence type="ECO:0000313" key="12">
    <source>
        <dbReference type="EMBL" id="RMZ57354.1"/>
    </source>
</evidence>
<reference evidence="12" key="4">
    <citation type="submission" date="2018-10" db="EMBL/GenBank/DDBJ databases">
        <authorList>
            <person name="Hovde B."/>
            <person name="Zhang X."/>
        </authorList>
    </citation>
    <scope>NUCLEOTIDE SEQUENCE [LARGE SCALE GENOMIC DNA]</scope>
    <source>
        <strain evidence="12">UTEX 25</strain>
    </source>
</reference>